<dbReference type="NCBIfam" id="NF004127">
    <property type="entry name" value="PRK05617.1"/>
    <property type="match status" value="1"/>
</dbReference>
<dbReference type="GO" id="GO:0003860">
    <property type="term" value="F:3-hydroxyisobutyryl-CoA hydrolase activity"/>
    <property type="evidence" value="ECO:0007669"/>
    <property type="project" value="UniProtKB-EC"/>
</dbReference>
<evidence type="ECO:0000256" key="1">
    <source>
        <dbReference type="ARBA" id="ARBA00001709"/>
    </source>
</evidence>
<dbReference type="PANTHER" id="PTHR43176:SF3">
    <property type="entry name" value="3-HYDROXYISOBUTYRYL-COA HYDROLASE, MITOCHONDRIAL"/>
    <property type="match status" value="1"/>
</dbReference>
<dbReference type="GO" id="GO:0006574">
    <property type="term" value="P:L-valine catabolic process"/>
    <property type="evidence" value="ECO:0007669"/>
    <property type="project" value="TreeGrafter"/>
</dbReference>
<organism evidence="5 6">
    <name type="scientific">Planoprotostelium fungivorum</name>
    <dbReference type="NCBI Taxonomy" id="1890364"/>
    <lineage>
        <taxon>Eukaryota</taxon>
        <taxon>Amoebozoa</taxon>
        <taxon>Evosea</taxon>
        <taxon>Variosea</taxon>
        <taxon>Cavosteliida</taxon>
        <taxon>Cavosteliaceae</taxon>
        <taxon>Planoprotostelium</taxon>
    </lineage>
</organism>
<evidence type="ECO:0000256" key="3">
    <source>
        <dbReference type="ARBA" id="ARBA00022801"/>
    </source>
</evidence>
<evidence type="ECO:0000313" key="5">
    <source>
        <dbReference type="EMBL" id="PRP84534.1"/>
    </source>
</evidence>
<feature type="domain" description="Enoyl-CoA hydratase/isomerase" evidence="4">
    <location>
        <begin position="44"/>
        <end position="371"/>
    </location>
</feature>
<keyword evidence="3 5" id="KW-0378">Hydrolase</keyword>
<dbReference type="Pfam" id="PF16113">
    <property type="entry name" value="ECH_2"/>
    <property type="match status" value="1"/>
</dbReference>
<evidence type="ECO:0000256" key="2">
    <source>
        <dbReference type="ARBA" id="ARBA00011915"/>
    </source>
</evidence>
<dbReference type="AlphaFoldDB" id="A0A2P6NKP9"/>
<dbReference type="Gene3D" id="3.90.226.10">
    <property type="entry name" value="2-enoyl-CoA Hydratase, Chain A, domain 1"/>
    <property type="match status" value="1"/>
</dbReference>
<gene>
    <name evidence="5" type="ORF">PROFUN_05869</name>
</gene>
<dbReference type="OrthoDB" id="1737613at2759"/>
<dbReference type="FunCoup" id="A0A2P6NKP9">
    <property type="interactions" value="102"/>
</dbReference>
<proteinExistence type="predicted"/>
<dbReference type="EMBL" id="MDYQ01000061">
    <property type="protein sequence ID" value="PRP84534.1"/>
    <property type="molecule type" value="Genomic_DNA"/>
</dbReference>
<dbReference type="SUPFAM" id="SSF52096">
    <property type="entry name" value="ClpP/crotonase"/>
    <property type="match status" value="1"/>
</dbReference>
<dbReference type="STRING" id="1890364.A0A2P6NKP9"/>
<protein>
    <recommendedName>
        <fullName evidence="2">3-hydroxyisobutyryl-CoA hydrolase</fullName>
        <ecNumber evidence="2">3.1.2.4</ecNumber>
    </recommendedName>
</protein>
<comment type="catalytic activity">
    <reaction evidence="1">
        <text>3-hydroxy-2-methylpropanoyl-CoA + H2O = 3-hydroxy-2-methylpropanoate + CoA + H(+)</text>
        <dbReference type="Rhea" id="RHEA:20888"/>
        <dbReference type="ChEBI" id="CHEBI:11805"/>
        <dbReference type="ChEBI" id="CHEBI:15377"/>
        <dbReference type="ChEBI" id="CHEBI:15378"/>
        <dbReference type="ChEBI" id="CHEBI:57287"/>
        <dbReference type="ChEBI" id="CHEBI:57340"/>
        <dbReference type="EC" id="3.1.2.4"/>
    </reaction>
</comment>
<accession>A0A2P6NKP9</accession>
<evidence type="ECO:0000259" key="4">
    <source>
        <dbReference type="Pfam" id="PF16113"/>
    </source>
</evidence>
<dbReference type="GO" id="GO:0005739">
    <property type="term" value="C:mitochondrion"/>
    <property type="evidence" value="ECO:0007669"/>
    <property type="project" value="TreeGrafter"/>
</dbReference>
<dbReference type="InterPro" id="IPR045004">
    <property type="entry name" value="ECH_dom"/>
</dbReference>
<dbReference type="InterPro" id="IPR032259">
    <property type="entry name" value="HIBYL-CoA-H"/>
</dbReference>
<dbReference type="InterPro" id="IPR029045">
    <property type="entry name" value="ClpP/crotonase-like_dom_sf"/>
</dbReference>
<dbReference type="PANTHER" id="PTHR43176">
    <property type="entry name" value="3-HYDROXYISOBUTYRYL-COA HYDROLASE-RELATED"/>
    <property type="match status" value="1"/>
</dbReference>
<dbReference type="Proteomes" id="UP000241769">
    <property type="component" value="Unassembled WGS sequence"/>
</dbReference>
<comment type="caution">
    <text evidence="5">The sequence shown here is derived from an EMBL/GenBank/DDBJ whole genome shotgun (WGS) entry which is preliminary data.</text>
</comment>
<dbReference type="EC" id="3.1.2.4" evidence="2"/>
<reference evidence="5 6" key="1">
    <citation type="journal article" date="2018" name="Genome Biol. Evol.">
        <title>Multiple Roots of Fruiting Body Formation in Amoebozoa.</title>
        <authorList>
            <person name="Hillmann F."/>
            <person name="Forbes G."/>
            <person name="Novohradska S."/>
            <person name="Ferling I."/>
            <person name="Riege K."/>
            <person name="Groth M."/>
            <person name="Westermann M."/>
            <person name="Marz M."/>
            <person name="Spaller T."/>
            <person name="Winckler T."/>
            <person name="Schaap P."/>
            <person name="Glockner G."/>
        </authorList>
    </citation>
    <scope>NUCLEOTIDE SEQUENCE [LARGE SCALE GENOMIC DNA]</scope>
    <source>
        <strain evidence="5 6">Jena</strain>
    </source>
</reference>
<sequence>MSSRALFRLCGLSNHITARPLHTSEVSANSRVLLEERCKNGTLFLTINRPKALNALNLEVVTSLRAILAREYQRVEPKQVIVLRGEGKSFCAGGDVRALRDGYMKGSLDYAKTFLKHEYMCDYLVRSLNRPNTTLIFIMDGYTMGGGLGLSIGSKIRVITEKTLCAMPETAIGLFPDVGGTWFLSHDAFAGALGLFVGLTGHRLSPAECIIYRIATHHVPSDHIDDMMRELREGQHEPIEIVKKYSRELDVKDYPLKSHEETIRRCFSGASVGQILNDLKQSNTDREWCQEIYEILRKKSPLALEATFELFKRSSQLTVEESFALEYRACLHFQSSNDFPEGVRAVVVDKDNQPRWSPSDVSQVTRRSVESLTHPVVGVSDLDVTTGLHIQLRDE</sequence>
<dbReference type="CDD" id="cd06558">
    <property type="entry name" value="crotonase-like"/>
    <property type="match status" value="1"/>
</dbReference>
<evidence type="ECO:0000313" key="6">
    <source>
        <dbReference type="Proteomes" id="UP000241769"/>
    </source>
</evidence>
<name>A0A2P6NKP9_9EUKA</name>
<dbReference type="InParanoid" id="A0A2P6NKP9"/>
<keyword evidence="6" id="KW-1185">Reference proteome</keyword>